<name>A0A5E4PNS1_9NEOP</name>
<dbReference type="GO" id="GO:0008528">
    <property type="term" value="F:G protein-coupled peptide receptor activity"/>
    <property type="evidence" value="ECO:0007669"/>
    <property type="project" value="TreeGrafter"/>
</dbReference>
<keyword evidence="3 10" id="KW-0812">Transmembrane</keyword>
<comment type="similarity">
    <text evidence="2">Belongs to the G-protein coupled receptor 2 family. Mth subfamily.</text>
</comment>
<proteinExistence type="inferred from homology"/>
<dbReference type="GO" id="GO:0005886">
    <property type="term" value="C:plasma membrane"/>
    <property type="evidence" value="ECO:0007669"/>
    <property type="project" value="TreeGrafter"/>
</dbReference>
<comment type="subcellular location">
    <subcellularLocation>
        <location evidence="1">Endomembrane system</location>
        <topology evidence="1">Multi-pass membrane protein</topology>
    </subcellularLocation>
</comment>
<dbReference type="InterPro" id="IPR000832">
    <property type="entry name" value="GPCR_2_secretin-like"/>
</dbReference>
<dbReference type="CDD" id="cd15039">
    <property type="entry name" value="7tmB3_Methuselah-like"/>
    <property type="match status" value="1"/>
</dbReference>
<organism evidence="12 13">
    <name type="scientific">Leptidea sinapis</name>
    <dbReference type="NCBI Taxonomy" id="189913"/>
    <lineage>
        <taxon>Eukaryota</taxon>
        <taxon>Metazoa</taxon>
        <taxon>Ecdysozoa</taxon>
        <taxon>Arthropoda</taxon>
        <taxon>Hexapoda</taxon>
        <taxon>Insecta</taxon>
        <taxon>Pterygota</taxon>
        <taxon>Neoptera</taxon>
        <taxon>Endopterygota</taxon>
        <taxon>Lepidoptera</taxon>
        <taxon>Glossata</taxon>
        <taxon>Ditrysia</taxon>
        <taxon>Papilionoidea</taxon>
        <taxon>Pieridae</taxon>
        <taxon>Dismorphiinae</taxon>
        <taxon>Leptidea</taxon>
    </lineage>
</organism>
<feature type="transmembrane region" description="Helical" evidence="10">
    <location>
        <begin position="381"/>
        <end position="401"/>
    </location>
</feature>
<evidence type="ECO:0000256" key="2">
    <source>
        <dbReference type="ARBA" id="ARBA00008979"/>
    </source>
</evidence>
<keyword evidence="9" id="KW-0807">Transducer</keyword>
<feature type="signal peptide" evidence="11">
    <location>
        <begin position="1"/>
        <end position="15"/>
    </location>
</feature>
<evidence type="ECO:0000256" key="5">
    <source>
        <dbReference type="ARBA" id="ARBA00022989"/>
    </source>
</evidence>
<dbReference type="PANTHER" id="PTHR47154">
    <property type="entry name" value="G-PROTEIN COUPLED RECEPTOR MTH-RELATED"/>
    <property type="match status" value="1"/>
</dbReference>
<evidence type="ECO:0000256" key="10">
    <source>
        <dbReference type="SAM" id="Phobius"/>
    </source>
</evidence>
<dbReference type="GO" id="GO:0012505">
    <property type="term" value="C:endomembrane system"/>
    <property type="evidence" value="ECO:0007669"/>
    <property type="project" value="UniProtKB-SubCell"/>
</dbReference>
<protein>
    <submittedName>
        <fullName evidence="12">Uncharacterized protein</fullName>
    </submittedName>
</protein>
<dbReference type="EMBL" id="FZQP02000005">
    <property type="protein sequence ID" value="VVC86620.1"/>
    <property type="molecule type" value="Genomic_DNA"/>
</dbReference>
<feature type="transmembrane region" description="Helical" evidence="10">
    <location>
        <begin position="225"/>
        <end position="242"/>
    </location>
</feature>
<evidence type="ECO:0000256" key="6">
    <source>
        <dbReference type="ARBA" id="ARBA00023040"/>
    </source>
</evidence>
<evidence type="ECO:0000256" key="8">
    <source>
        <dbReference type="ARBA" id="ARBA00023170"/>
    </source>
</evidence>
<keyword evidence="8" id="KW-0675">Receptor</keyword>
<gene>
    <name evidence="12" type="ORF">LSINAPIS_LOCUS409</name>
</gene>
<feature type="transmembrane region" description="Helical" evidence="10">
    <location>
        <begin position="276"/>
        <end position="297"/>
    </location>
</feature>
<feature type="transmembrane region" description="Helical" evidence="10">
    <location>
        <begin position="407"/>
        <end position="429"/>
    </location>
</feature>
<dbReference type="InterPro" id="IPR036272">
    <property type="entry name" value="Methuselah_N_sf"/>
</dbReference>
<feature type="transmembrane region" description="Helical" evidence="10">
    <location>
        <begin position="326"/>
        <end position="349"/>
    </location>
</feature>
<evidence type="ECO:0000313" key="13">
    <source>
        <dbReference type="Proteomes" id="UP000324832"/>
    </source>
</evidence>
<evidence type="ECO:0000256" key="1">
    <source>
        <dbReference type="ARBA" id="ARBA00004127"/>
    </source>
</evidence>
<keyword evidence="13" id="KW-1185">Reference proteome</keyword>
<dbReference type="Pfam" id="PF00002">
    <property type="entry name" value="7tm_2"/>
    <property type="match status" value="1"/>
</dbReference>
<accession>A0A5E4PNS1</accession>
<evidence type="ECO:0000256" key="11">
    <source>
        <dbReference type="SAM" id="SignalP"/>
    </source>
</evidence>
<dbReference type="Gene3D" id="2.170.180.11">
    <property type="entry name" value="Methuselah ectodomain, domain 2"/>
    <property type="match status" value="1"/>
</dbReference>
<dbReference type="Gene3D" id="1.20.1070.10">
    <property type="entry name" value="Rhodopsin 7-helix transmembrane proteins"/>
    <property type="match status" value="2"/>
</dbReference>
<sequence length="463" mass="52182">MKCFLLLILFVSVYAQPCSKTESVNITGGPVFENGSIIFDGFEYASGKWYEIVEDGVAAVFGCPCIGRICLWKCCGAGQAFLNRSCSEINETEENYFSPTVFKEKEATNIVAKEHFVYMFDLSCEKYLVDSSSPDEEIYLQEIASNRPQWHPPAGFCIDMMMDNSSPGLRLVAGVCYPEESAEIDSPLLYTAYAIGLMFSVPFLLATFVVYALIPELRNLHGMCLMSYCAGLIIAYTFLAYLKLHTGKIGIAMDGCYAIGIGYRGSSNKRRENKRFLLYAAYAWGVPAILTTITIVMQFSENISPGVITPGFGSRRCWFDDWLSELVYFFIPVFVLIICNVTLFTITAYRIRSIKQETAILKGAESARSDKIHKDKQRYGLYLKLFVVMGVNWSVEVISFAVGGSNWYWILVDLSNIALGIYIFLIFVWKNKVRNLVAKSHQWTLNKGQTICIISDINLWRVS</sequence>
<keyword evidence="7 10" id="KW-0472">Membrane</keyword>
<dbReference type="AlphaFoldDB" id="A0A5E4PNS1"/>
<keyword evidence="4 11" id="KW-0732">Signal</keyword>
<dbReference type="InterPro" id="IPR023311">
    <property type="entry name" value="Methusela_ecto_dom_2"/>
</dbReference>
<dbReference type="PANTHER" id="PTHR47154:SF2">
    <property type="entry name" value="G-PROTEIN COUPLED RECEPTOR MTH-RELATED"/>
    <property type="match status" value="1"/>
</dbReference>
<reference evidence="12 13" key="1">
    <citation type="submission" date="2017-07" db="EMBL/GenBank/DDBJ databases">
        <authorList>
            <person name="Talla V."/>
            <person name="Backstrom N."/>
        </authorList>
    </citation>
    <scope>NUCLEOTIDE SEQUENCE [LARGE SCALE GENOMIC DNA]</scope>
</reference>
<evidence type="ECO:0000256" key="4">
    <source>
        <dbReference type="ARBA" id="ARBA00022729"/>
    </source>
</evidence>
<evidence type="ECO:0000256" key="9">
    <source>
        <dbReference type="ARBA" id="ARBA00023224"/>
    </source>
</evidence>
<feature type="transmembrane region" description="Helical" evidence="10">
    <location>
        <begin position="248"/>
        <end position="264"/>
    </location>
</feature>
<dbReference type="InterPro" id="IPR051384">
    <property type="entry name" value="Mth_GPCR"/>
</dbReference>
<dbReference type="Proteomes" id="UP000324832">
    <property type="component" value="Unassembled WGS sequence"/>
</dbReference>
<feature type="transmembrane region" description="Helical" evidence="10">
    <location>
        <begin position="188"/>
        <end position="213"/>
    </location>
</feature>
<keyword evidence="6" id="KW-0297">G-protein coupled receptor</keyword>
<evidence type="ECO:0000256" key="3">
    <source>
        <dbReference type="ARBA" id="ARBA00022692"/>
    </source>
</evidence>
<evidence type="ECO:0000313" key="12">
    <source>
        <dbReference type="EMBL" id="VVC86620.1"/>
    </source>
</evidence>
<keyword evidence="5 10" id="KW-1133">Transmembrane helix</keyword>
<dbReference type="SUPFAM" id="SSF63877">
    <property type="entry name" value="Methuselah ectodomain"/>
    <property type="match status" value="1"/>
</dbReference>
<evidence type="ECO:0000256" key="7">
    <source>
        <dbReference type="ARBA" id="ARBA00023136"/>
    </source>
</evidence>
<feature type="chain" id="PRO_5023063975" evidence="11">
    <location>
        <begin position="16"/>
        <end position="463"/>
    </location>
</feature>